<feature type="transmembrane region" description="Helical" evidence="3">
    <location>
        <begin position="6"/>
        <end position="22"/>
    </location>
</feature>
<dbReference type="EMBL" id="PNCJ01000219">
    <property type="protein sequence ID" value="TMP26653.1"/>
    <property type="molecule type" value="Genomic_DNA"/>
</dbReference>
<dbReference type="Proteomes" id="UP000306719">
    <property type="component" value="Unassembled WGS sequence"/>
</dbReference>
<evidence type="ECO:0000256" key="3">
    <source>
        <dbReference type="SAM" id="Phobius"/>
    </source>
</evidence>
<gene>
    <name evidence="5" type="ORF">CWB98_24125</name>
</gene>
<evidence type="ECO:0000256" key="1">
    <source>
        <dbReference type="ARBA" id="ARBA00000085"/>
    </source>
</evidence>
<dbReference type="Gene3D" id="1.10.287.130">
    <property type="match status" value="1"/>
</dbReference>
<evidence type="ECO:0000313" key="6">
    <source>
        <dbReference type="Proteomes" id="UP000306719"/>
    </source>
</evidence>
<evidence type="ECO:0000313" key="5">
    <source>
        <dbReference type="EMBL" id="TMP26653.1"/>
    </source>
</evidence>
<comment type="caution">
    <text evidence="5">The sequence shown here is derived from an EMBL/GenBank/DDBJ whole genome shotgun (WGS) entry which is preliminary data.</text>
</comment>
<sequence length="102" mass="11625">AFTLYVIGAVVLIGLILFARTYQLKRRNLHLEELVLSRTEEIEQKRAQIASLMESKNVFFGNVSHELRTPLAVIMLPIKSMLKQANNDGNSKWHAAYSQALR</sequence>
<name>A0A5S3WJ52_9GAMM</name>
<evidence type="ECO:0000259" key="4">
    <source>
        <dbReference type="Pfam" id="PF00512"/>
    </source>
</evidence>
<feature type="domain" description="Signal transduction histidine kinase dimerisation/phosphoacceptor" evidence="4">
    <location>
        <begin position="56"/>
        <end position="84"/>
    </location>
</feature>
<protein>
    <recommendedName>
        <fullName evidence="2">histidine kinase</fullName>
        <ecNumber evidence="2">2.7.13.3</ecNumber>
    </recommendedName>
</protein>
<feature type="non-terminal residue" evidence="5">
    <location>
        <position position="102"/>
    </location>
</feature>
<dbReference type="InterPro" id="IPR003661">
    <property type="entry name" value="HisK_dim/P_dom"/>
</dbReference>
<accession>A0A5S3WJ52</accession>
<comment type="catalytic activity">
    <reaction evidence="1">
        <text>ATP + protein L-histidine = ADP + protein N-phospho-L-histidine.</text>
        <dbReference type="EC" id="2.7.13.3"/>
    </reaction>
</comment>
<keyword evidence="3" id="KW-0472">Membrane</keyword>
<organism evidence="5 6">
    <name type="scientific">Pseudoalteromonas rubra</name>
    <dbReference type="NCBI Taxonomy" id="43658"/>
    <lineage>
        <taxon>Bacteria</taxon>
        <taxon>Pseudomonadati</taxon>
        <taxon>Pseudomonadota</taxon>
        <taxon>Gammaproteobacteria</taxon>
        <taxon>Alteromonadales</taxon>
        <taxon>Pseudoalteromonadaceae</taxon>
        <taxon>Pseudoalteromonas</taxon>
    </lineage>
</organism>
<keyword evidence="3" id="KW-0812">Transmembrane</keyword>
<evidence type="ECO:0000256" key="2">
    <source>
        <dbReference type="ARBA" id="ARBA00012438"/>
    </source>
</evidence>
<reference evidence="5 6" key="1">
    <citation type="submission" date="2018-01" db="EMBL/GenBank/DDBJ databases">
        <authorList>
            <person name="Paulsen S."/>
            <person name="Gram L.K."/>
        </authorList>
    </citation>
    <scope>NUCLEOTIDE SEQUENCE [LARGE SCALE GENOMIC DNA]</scope>
    <source>
        <strain evidence="5 6">S2599</strain>
    </source>
</reference>
<dbReference type="EC" id="2.7.13.3" evidence="2"/>
<dbReference type="GO" id="GO:0000155">
    <property type="term" value="F:phosphorelay sensor kinase activity"/>
    <property type="evidence" value="ECO:0007669"/>
    <property type="project" value="InterPro"/>
</dbReference>
<proteinExistence type="predicted"/>
<dbReference type="CDD" id="cd00082">
    <property type="entry name" value="HisKA"/>
    <property type="match status" value="1"/>
</dbReference>
<dbReference type="Pfam" id="PF00512">
    <property type="entry name" value="HisKA"/>
    <property type="match status" value="1"/>
</dbReference>
<reference evidence="6" key="2">
    <citation type="submission" date="2019-06" db="EMBL/GenBank/DDBJ databases">
        <title>Co-occurence of chitin degradation, pigmentation and bioactivity in marine Pseudoalteromonas.</title>
        <authorList>
            <person name="Sonnenschein E.C."/>
            <person name="Bech P.K."/>
        </authorList>
    </citation>
    <scope>NUCLEOTIDE SEQUENCE [LARGE SCALE GENOMIC DNA]</scope>
    <source>
        <strain evidence="6">S2599</strain>
    </source>
</reference>
<feature type="non-terminal residue" evidence="5">
    <location>
        <position position="1"/>
    </location>
</feature>
<dbReference type="InterPro" id="IPR036097">
    <property type="entry name" value="HisK_dim/P_sf"/>
</dbReference>
<dbReference type="AlphaFoldDB" id="A0A5S3WJ52"/>
<keyword evidence="3" id="KW-1133">Transmembrane helix</keyword>
<dbReference type="SUPFAM" id="SSF47384">
    <property type="entry name" value="Homodimeric domain of signal transducing histidine kinase"/>
    <property type="match status" value="1"/>
</dbReference>